<keyword evidence="2" id="KW-0805">Transcription regulation</keyword>
<sequence>MDLLSTLSDEELLPELIAGRAEAFSVLYERYNRNIYQFIYKYVHSAALADDLTQEVFIRLWNGRQQLSHVQSFKGYLLISARNHTLNSLKAALRSERAMGEVVRNFVAQRKTTDERLLENDYAAFLQRELSKLPERSREIFRLCRQEYRTYEEVALELGISKSAVKNHMVYTMKVLKASVEHELGVSLASVLVVFLLR</sequence>
<dbReference type="InterPro" id="IPR036388">
    <property type="entry name" value="WH-like_DNA-bd_sf"/>
</dbReference>
<dbReference type="InterPro" id="IPR014284">
    <property type="entry name" value="RNA_pol_sigma-70_dom"/>
</dbReference>
<evidence type="ECO:0000256" key="3">
    <source>
        <dbReference type="ARBA" id="ARBA00023082"/>
    </source>
</evidence>
<accession>A0A495J4V8</accession>
<dbReference type="Proteomes" id="UP000268007">
    <property type="component" value="Unassembled WGS sequence"/>
</dbReference>
<gene>
    <name evidence="8" type="ORF">BDD43_4244</name>
</gene>
<comment type="caution">
    <text evidence="8">The sequence shown here is derived from an EMBL/GenBank/DDBJ whole genome shotgun (WGS) entry which is preliminary data.</text>
</comment>
<evidence type="ECO:0000259" key="7">
    <source>
        <dbReference type="Pfam" id="PF04545"/>
    </source>
</evidence>
<feature type="domain" description="RNA polymerase sigma-70 region 4" evidence="7">
    <location>
        <begin position="130"/>
        <end position="177"/>
    </location>
</feature>
<dbReference type="Pfam" id="PF04542">
    <property type="entry name" value="Sigma70_r2"/>
    <property type="match status" value="1"/>
</dbReference>
<dbReference type="GO" id="GO:0016987">
    <property type="term" value="F:sigma factor activity"/>
    <property type="evidence" value="ECO:0007669"/>
    <property type="project" value="UniProtKB-KW"/>
</dbReference>
<evidence type="ECO:0000256" key="1">
    <source>
        <dbReference type="ARBA" id="ARBA00010641"/>
    </source>
</evidence>
<dbReference type="InterPro" id="IPR039425">
    <property type="entry name" value="RNA_pol_sigma-70-like"/>
</dbReference>
<reference evidence="8 9" key="1">
    <citation type="submission" date="2018-10" db="EMBL/GenBank/DDBJ databases">
        <title>Genomic Encyclopedia of Archaeal and Bacterial Type Strains, Phase II (KMG-II): from individual species to whole genera.</title>
        <authorList>
            <person name="Goeker M."/>
        </authorList>
    </citation>
    <scope>NUCLEOTIDE SEQUENCE [LARGE SCALE GENOMIC DNA]</scope>
    <source>
        <strain evidence="8 9">DSM 18602</strain>
    </source>
</reference>
<dbReference type="SUPFAM" id="SSF88946">
    <property type="entry name" value="Sigma2 domain of RNA polymerase sigma factors"/>
    <property type="match status" value="1"/>
</dbReference>
<dbReference type="EMBL" id="RBKU01000001">
    <property type="protein sequence ID" value="RKR84026.1"/>
    <property type="molecule type" value="Genomic_DNA"/>
</dbReference>
<organism evidence="8 9">
    <name type="scientific">Mucilaginibacter gracilis</name>
    <dbReference type="NCBI Taxonomy" id="423350"/>
    <lineage>
        <taxon>Bacteria</taxon>
        <taxon>Pseudomonadati</taxon>
        <taxon>Bacteroidota</taxon>
        <taxon>Sphingobacteriia</taxon>
        <taxon>Sphingobacteriales</taxon>
        <taxon>Sphingobacteriaceae</taxon>
        <taxon>Mucilaginibacter</taxon>
    </lineage>
</organism>
<dbReference type="Pfam" id="PF04545">
    <property type="entry name" value="Sigma70_r4"/>
    <property type="match status" value="1"/>
</dbReference>
<dbReference type="NCBIfam" id="TIGR02937">
    <property type="entry name" value="sigma70-ECF"/>
    <property type="match status" value="1"/>
</dbReference>
<dbReference type="InterPro" id="IPR007627">
    <property type="entry name" value="RNA_pol_sigma70_r2"/>
</dbReference>
<protein>
    <submittedName>
        <fullName evidence="8">RNA polymerase sigma-70 factor (ECF subfamily)</fullName>
    </submittedName>
</protein>
<dbReference type="InterPro" id="IPR014327">
    <property type="entry name" value="RNA_pol_sigma70_bacteroid"/>
</dbReference>
<dbReference type="SUPFAM" id="SSF88659">
    <property type="entry name" value="Sigma3 and sigma4 domains of RNA polymerase sigma factors"/>
    <property type="match status" value="1"/>
</dbReference>
<proteinExistence type="inferred from homology"/>
<dbReference type="PANTHER" id="PTHR43133">
    <property type="entry name" value="RNA POLYMERASE ECF-TYPE SIGMA FACTO"/>
    <property type="match status" value="1"/>
</dbReference>
<keyword evidence="9" id="KW-1185">Reference proteome</keyword>
<dbReference type="InterPro" id="IPR007630">
    <property type="entry name" value="RNA_pol_sigma70_r4"/>
</dbReference>
<dbReference type="GO" id="GO:0006352">
    <property type="term" value="P:DNA-templated transcription initiation"/>
    <property type="evidence" value="ECO:0007669"/>
    <property type="project" value="InterPro"/>
</dbReference>
<name>A0A495J4V8_9SPHI</name>
<evidence type="ECO:0000313" key="9">
    <source>
        <dbReference type="Proteomes" id="UP000268007"/>
    </source>
</evidence>
<feature type="domain" description="RNA polymerase sigma-70 region 2" evidence="6">
    <location>
        <begin position="27"/>
        <end position="91"/>
    </location>
</feature>
<dbReference type="RefSeq" id="WP_121199458.1">
    <property type="nucleotide sequence ID" value="NZ_RBKU01000001.1"/>
</dbReference>
<evidence type="ECO:0000256" key="5">
    <source>
        <dbReference type="ARBA" id="ARBA00023163"/>
    </source>
</evidence>
<dbReference type="NCBIfam" id="TIGR02985">
    <property type="entry name" value="Sig70_bacteroi1"/>
    <property type="match status" value="1"/>
</dbReference>
<dbReference type="OrthoDB" id="659577at2"/>
<evidence type="ECO:0000259" key="6">
    <source>
        <dbReference type="Pfam" id="PF04542"/>
    </source>
</evidence>
<keyword evidence="3" id="KW-0731">Sigma factor</keyword>
<keyword evidence="5" id="KW-0804">Transcription</keyword>
<dbReference type="GO" id="GO:0003677">
    <property type="term" value="F:DNA binding"/>
    <property type="evidence" value="ECO:0007669"/>
    <property type="project" value="UniProtKB-KW"/>
</dbReference>
<evidence type="ECO:0000256" key="4">
    <source>
        <dbReference type="ARBA" id="ARBA00023125"/>
    </source>
</evidence>
<evidence type="ECO:0000256" key="2">
    <source>
        <dbReference type="ARBA" id="ARBA00023015"/>
    </source>
</evidence>
<dbReference type="AlphaFoldDB" id="A0A495J4V8"/>
<dbReference type="InterPro" id="IPR013324">
    <property type="entry name" value="RNA_pol_sigma_r3/r4-like"/>
</dbReference>
<comment type="similarity">
    <text evidence="1">Belongs to the sigma-70 factor family. ECF subfamily.</text>
</comment>
<evidence type="ECO:0000313" key="8">
    <source>
        <dbReference type="EMBL" id="RKR84026.1"/>
    </source>
</evidence>
<dbReference type="Gene3D" id="1.10.10.10">
    <property type="entry name" value="Winged helix-like DNA-binding domain superfamily/Winged helix DNA-binding domain"/>
    <property type="match status" value="1"/>
</dbReference>
<dbReference type="Gene3D" id="1.10.1740.10">
    <property type="match status" value="1"/>
</dbReference>
<dbReference type="InterPro" id="IPR013325">
    <property type="entry name" value="RNA_pol_sigma_r2"/>
</dbReference>
<dbReference type="PANTHER" id="PTHR43133:SF46">
    <property type="entry name" value="RNA POLYMERASE SIGMA-70 FACTOR ECF SUBFAMILY"/>
    <property type="match status" value="1"/>
</dbReference>
<keyword evidence="4" id="KW-0238">DNA-binding</keyword>